<accession>A0A3E1F0A5</accession>
<dbReference type="Gene3D" id="2.60.450.10">
    <property type="entry name" value="Lipopolysaccharide (LPS) transport protein A like domain"/>
    <property type="match status" value="3"/>
</dbReference>
<feature type="domain" description="Organic solvent tolerance-like N-terminal" evidence="3">
    <location>
        <begin position="277"/>
        <end position="379"/>
    </location>
</feature>
<dbReference type="GO" id="GO:0017089">
    <property type="term" value="F:glycolipid transfer activity"/>
    <property type="evidence" value="ECO:0007669"/>
    <property type="project" value="TreeGrafter"/>
</dbReference>
<reference evidence="5 6" key="1">
    <citation type="submission" date="2018-08" db="EMBL/GenBank/DDBJ databases">
        <title>The draft genome squence of Brumimicrobium sp. N62.</title>
        <authorList>
            <person name="Du Z.-J."/>
            <person name="Luo H.-R."/>
        </authorList>
    </citation>
    <scope>NUCLEOTIDE SEQUENCE [LARGE SCALE GENOMIC DNA]</scope>
    <source>
        <strain evidence="5 6">N62</strain>
    </source>
</reference>
<dbReference type="InterPro" id="IPR052037">
    <property type="entry name" value="LPS_export_LptA"/>
</dbReference>
<dbReference type="InterPro" id="IPR005653">
    <property type="entry name" value="OstA-like_N"/>
</dbReference>
<dbReference type="GO" id="GO:0030288">
    <property type="term" value="C:outer membrane-bounded periplasmic space"/>
    <property type="evidence" value="ECO:0007669"/>
    <property type="project" value="TreeGrafter"/>
</dbReference>
<feature type="domain" description="Organic solvent tolerance-like N-terminal" evidence="4">
    <location>
        <begin position="47"/>
        <end position="186"/>
    </location>
</feature>
<evidence type="ECO:0000256" key="1">
    <source>
        <dbReference type="ARBA" id="ARBA00022729"/>
    </source>
</evidence>
<feature type="signal peptide" evidence="2">
    <location>
        <begin position="1"/>
        <end position="27"/>
    </location>
</feature>
<evidence type="ECO:0000313" key="5">
    <source>
        <dbReference type="EMBL" id="RFC55252.1"/>
    </source>
</evidence>
<dbReference type="OrthoDB" id="9805931at2"/>
<dbReference type="AlphaFoldDB" id="A0A3E1F0A5"/>
<keyword evidence="1 2" id="KW-0732">Signal</keyword>
<dbReference type="Pfam" id="PF03968">
    <property type="entry name" value="LptD_N"/>
    <property type="match status" value="1"/>
</dbReference>
<name>A0A3E1F0A5_9FLAO</name>
<evidence type="ECO:0000259" key="3">
    <source>
        <dbReference type="Pfam" id="PF03968"/>
    </source>
</evidence>
<dbReference type="GO" id="GO:0009279">
    <property type="term" value="C:cell outer membrane"/>
    <property type="evidence" value="ECO:0007669"/>
    <property type="project" value="TreeGrafter"/>
</dbReference>
<organism evidence="5 6">
    <name type="scientific">Brumimicrobium aurantiacum</name>
    <dbReference type="NCBI Taxonomy" id="1737063"/>
    <lineage>
        <taxon>Bacteria</taxon>
        <taxon>Pseudomonadati</taxon>
        <taxon>Bacteroidota</taxon>
        <taxon>Flavobacteriia</taxon>
        <taxon>Flavobacteriales</taxon>
        <taxon>Crocinitomicaceae</taxon>
        <taxon>Brumimicrobium</taxon>
    </lineage>
</organism>
<sequence length="534" mass="61524">MKTKFNIFKIALLLGSAIFLSSGNAFSQDYFELLEGSDDIRLDGKTGNYIVKGNVIFKKENTKLYCDSAYYNLVQSNIRAYGNIHLNKEDTLNMFCDSIFFDTKKEYAKMYGNVRIRDNEYKLTTDSLDYDVKNDVGIYKNKGLITSISSSDSLSSVIGYFYPNNKQFNFRKNVVYKGEEFTVKSDTLQFNANSEKAFFYGPTYITNEDMKMYCEKGWYNLKEDIGVLEHNASIDRENLKINADSLFYSAPDSLYIAKRKVRIVDTTNKIGFQGDYAINDDKKGYAFITGHALAKQFEDEDTLYIHADTLYNYADSSGKPTMMQAYNKVELFRGDMQGICDSLVYDKANGEMNMFHDPTLWAQNAQLTSDTISIYEKDNKIHRAFLRKNGLVATAVDSTNYYNQVAGTLMNAYFDSTQIKRVDIIGNAKTLYFLEEEDEKDTVIIVNRQGMNRIYASNISLGFVDGDIETATYRDKPDGIVYPMSDIDKKEERVDQFIWSIEKRPLSWQDMIYSEEEKELILKTFERLKHSVLF</sequence>
<dbReference type="GO" id="GO:0015920">
    <property type="term" value="P:lipopolysaccharide transport"/>
    <property type="evidence" value="ECO:0007669"/>
    <property type="project" value="TreeGrafter"/>
</dbReference>
<dbReference type="PANTHER" id="PTHR36504:SF1">
    <property type="entry name" value="LIPOPOLYSACCHARIDE EXPORT SYSTEM PROTEIN LPTA"/>
    <property type="match status" value="1"/>
</dbReference>
<proteinExistence type="predicted"/>
<dbReference type="PANTHER" id="PTHR36504">
    <property type="entry name" value="LIPOPOLYSACCHARIDE EXPORT SYSTEM PROTEIN LPTA"/>
    <property type="match status" value="1"/>
</dbReference>
<evidence type="ECO:0000313" key="6">
    <source>
        <dbReference type="Proteomes" id="UP000257127"/>
    </source>
</evidence>
<feature type="chain" id="PRO_5017804613" description="Organic solvent tolerance-like N-terminal domain-containing protein" evidence="2">
    <location>
        <begin position="28"/>
        <end position="534"/>
    </location>
</feature>
<dbReference type="Pfam" id="PF13100">
    <property type="entry name" value="OstA_2"/>
    <property type="match status" value="1"/>
</dbReference>
<dbReference type="Proteomes" id="UP000257127">
    <property type="component" value="Unassembled WGS sequence"/>
</dbReference>
<evidence type="ECO:0000259" key="4">
    <source>
        <dbReference type="Pfam" id="PF13100"/>
    </source>
</evidence>
<dbReference type="RefSeq" id="WP_116880232.1">
    <property type="nucleotide sequence ID" value="NZ_QURB01000002.1"/>
</dbReference>
<gene>
    <name evidence="5" type="ORF">DXU93_05370</name>
</gene>
<keyword evidence="6" id="KW-1185">Reference proteome</keyword>
<evidence type="ECO:0000256" key="2">
    <source>
        <dbReference type="SAM" id="SignalP"/>
    </source>
</evidence>
<comment type="caution">
    <text evidence="5">The sequence shown here is derived from an EMBL/GenBank/DDBJ whole genome shotgun (WGS) entry which is preliminary data.</text>
</comment>
<dbReference type="EMBL" id="QURB01000002">
    <property type="protein sequence ID" value="RFC55252.1"/>
    <property type="molecule type" value="Genomic_DNA"/>
</dbReference>
<protein>
    <recommendedName>
        <fullName evidence="3 4">Organic solvent tolerance-like N-terminal domain-containing protein</fullName>
    </recommendedName>
</protein>